<feature type="transmembrane region" description="Helical" evidence="14">
    <location>
        <begin position="12"/>
        <end position="33"/>
    </location>
</feature>
<dbReference type="PANTHER" id="PTHR11410">
    <property type="entry name" value="ATP SYNTHASE SUBUNIT A"/>
    <property type="match status" value="1"/>
</dbReference>
<feature type="transmembrane region" description="Helical" evidence="14">
    <location>
        <begin position="138"/>
        <end position="158"/>
    </location>
</feature>
<dbReference type="RefSeq" id="YP_220659.1">
    <property type="nucleotide sequence ID" value="NC_006922.1"/>
</dbReference>
<protein>
    <recommendedName>
        <fullName evidence="13">ATP synthase subunit a</fullName>
    </recommendedName>
</protein>
<keyword evidence="3" id="KW-0813">Transport</keyword>
<dbReference type="PRINTS" id="PR00123">
    <property type="entry name" value="ATPASEA"/>
</dbReference>
<dbReference type="PROSITE" id="PS00449">
    <property type="entry name" value="ATPASE_A"/>
    <property type="match status" value="1"/>
</dbReference>
<dbReference type="InterPro" id="IPR035908">
    <property type="entry name" value="F0_ATP_A_sf"/>
</dbReference>
<comment type="subunit">
    <text evidence="12">Component of the ATP synthase complex composed at least of ATP5F1A/subunit alpha, ATP5F1B/subunit beta, ATP5MC1/subunit c (homooctomer), MT-ATP6/subunit a, MT-ATP8/subunit 8, ATP5ME/subunit e, ATP5MF/subunit f, ATP5MG/subunit g, ATP5MK/subunit k, ATP5MJ/subunit j, ATP5F1C/subunit gamma, ATP5F1D/subunit delta, ATP5F1E/subunit epsilon, ATP5PF/subunit F6, ATP5PB/subunit b, ATP5PD/subunit d, ATP5PO/subunit OSCP. ATP synthase complex consists of a soluble F(1) head domain (subunits alpha(3) and beta(3)) - the catalytic core - and a membrane F(0) domain - the membrane proton channel (subunits c, a, 8, e, f, g, k and j). These two domains are linked by a central stalk (subunits gamma, delta, and epsilon) rotating inside the F1 region and a stationary peripheral stalk (subunits F6, b, d, and OSCP). Interacts with DNAJC30; interaction is direct.</text>
</comment>
<evidence type="ECO:0000256" key="10">
    <source>
        <dbReference type="ARBA" id="ARBA00023310"/>
    </source>
</evidence>
<reference evidence="15" key="1">
    <citation type="submission" date="2004-03" db="EMBL/GenBank/DDBJ databases">
        <authorList>
            <person name="Amer S.A."/>
            <person name="Kumazawa Y."/>
        </authorList>
    </citation>
    <scope>NUCLEOTIDE SEQUENCE</scope>
    <source>
        <tissue evidence="15">Muscle</tissue>
    </source>
</reference>
<evidence type="ECO:0000256" key="12">
    <source>
        <dbReference type="ARBA" id="ARBA00063051"/>
    </source>
</evidence>
<feature type="transmembrane region" description="Helical" evidence="14">
    <location>
        <begin position="69"/>
        <end position="87"/>
    </location>
</feature>
<dbReference type="InterPro" id="IPR045083">
    <property type="entry name" value="ATP_synth_F0_asu_bact/mt"/>
</dbReference>
<dbReference type="Pfam" id="PF00119">
    <property type="entry name" value="ATP-synt_A"/>
    <property type="match status" value="1"/>
</dbReference>
<dbReference type="EMBL" id="AB166795">
    <property type="protein sequence ID" value="BAD90952.1"/>
    <property type="molecule type" value="Genomic_DNA"/>
</dbReference>
<accession>Q5CD60</accession>
<feature type="transmembrane region" description="Helical" evidence="14">
    <location>
        <begin position="196"/>
        <end position="223"/>
    </location>
</feature>
<evidence type="ECO:0000256" key="3">
    <source>
        <dbReference type="ARBA" id="ARBA00022448"/>
    </source>
</evidence>
<reference evidence="15" key="2">
    <citation type="journal article" date="2005" name="Gene">
        <title>Mitochondrial genome of Pogona vitticepes (Reptilia; Agamidae): control region duplication and the origin of Australasian agamids.</title>
        <authorList>
            <person name="Amer S.A."/>
            <person name="Kumazawa Y."/>
        </authorList>
    </citation>
    <scope>NUCLEOTIDE SEQUENCE</scope>
    <source>
        <tissue evidence="15">Muscle</tissue>
    </source>
</reference>
<evidence type="ECO:0000313" key="15">
    <source>
        <dbReference type="EMBL" id="BAD90952.1"/>
    </source>
</evidence>
<proteinExistence type="inferred from homology"/>
<evidence type="ECO:0000256" key="6">
    <source>
        <dbReference type="ARBA" id="ARBA00022781"/>
    </source>
</evidence>
<evidence type="ECO:0000256" key="11">
    <source>
        <dbReference type="ARBA" id="ARBA00024169"/>
    </source>
</evidence>
<dbReference type="GO" id="GO:0005743">
    <property type="term" value="C:mitochondrial inner membrane"/>
    <property type="evidence" value="ECO:0007669"/>
    <property type="project" value="UniProtKB-SubCell"/>
</dbReference>
<evidence type="ECO:0000256" key="5">
    <source>
        <dbReference type="ARBA" id="ARBA00022692"/>
    </source>
</evidence>
<organism evidence="15">
    <name type="scientific">Pogona vitticeps</name>
    <name type="common">central bearded dragon</name>
    <dbReference type="NCBI Taxonomy" id="103695"/>
    <lineage>
        <taxon>Eukaryota</taxon>
        <taxon>Metazoa</taxon>
        <taxon>Chordata</taxon>
        <taxon>Craniata</taxon>
        <taxon>Vertebrata</taxon>
        <taxon>Euteleostomi</taxon>
        <taxon>Lepidosauria</taxon>
        <taxon>Squamata</taxon>
        <taxon>Bifurcata</taxon>
        <taxon>Unidentata</taxon>
        <taxon>Episquamata</taxon>
        <taxon>Toxicofera</taxon>
        <taxon>Iguania</taxon>
        <taxon>Acrodonta</taxon>
        <taxon>Agamidae</taxon>
        <taxon>Amphibolurinae</taxon>
        <taxon>Pogona</taxon>
    </lineage>
</organism>
<evidence type="ECO:0000256" key="8">
    <source>
        <dbReference type="ARBA" id="ARBA00023065"/>
    </source>
</evidence>
<evidence type="ECO:0000256" key="7">
    <source>
        <dbReference type="ARBA" id="ARBA00022989"/>
    </source>
</evidence>
<gene>
    <name evidence="15" type="primary">ATP6</name>
</gene>
<keyword evidence="7 14" id="KW-1133">Transmembrane helix</keyword>
<keyword evidence="6" id="KW-0375">Hydrogen ion transport</keyword>
<dbReference type="Gene3D" id="1.20.120.220">
    <property type="entry name" value="ATP synthase, F0 complex, subunit A"/>
    <property type="match status" value="1"/>
</dbReference>
<evidence type="ECO:0000256" key="14">
    <source>
        <dbReference type="SAM" id="Phobius"/>
    </source>
</evidence>
<keyword evidence="5 14" id="KW-0812">Transmembrane</keyword>
<evidence type="ECO:0000256" key="4">
    <source>
        <dbReference type="ARBA" id="ARBA00022547"/>
    </source>
</evidence>
<evidence type="ECO:0000256" key="13">
    <source>
        <dbReference type="RuleBase" id="RU004450"/>
    </source>
</evidence>
<dbReference type="InterPro" id="IPR023011">
    <property type="entry name" value="ATP_synth_F0_asu_AS"/>
</dbReference>
<comment type="similarity">
    <text evidence="2">Belongs to the ATPase A chain family.</text>
</comment>
<dbReference type="AlphaFoldDB" id="Q5CD60"/>
<dbReference type="InterPro" id="IPR000568">
    <property type="entry name" value="ATP_synth_F0_asu"/>
</dbReference>
<comment type="subcellular location">
    <subcellularLocation>
        <location evidence="1">Membrane</location>
        <topology evidence="1">Multi-pass membrane protein</topology>
    </subcellularLocation>
    <subcellularLocation>
        <location evidence="13">Mitochondrion inner membrane</location>
        <topology evidence="13">Multi-pass membrane protein</topology>
    </subcellularLocation>
</comment>
<dbReference type="CTD" id="4508"/>
<feature type="transmembrane region" description="Helical" evidence="14">
    <location>
        <begin position="99"/>
        <end position="118"/>
    </location>
</feature>
<feature type="transmembrane region" description="Helical" evidence="14">
    <location>
        <begin position="170"/>
        <end position="190"/>
    </location>
</feature>
<comment type="catalytic activity">
    <reaction evidence="11">
        <text>H(+)(in) = H(+)(out)</text>
        <dbReference type="Rhea" id="RHEA:34979"/>
        <dbReference type="ChEBI" id="CHEBI:15378"/>
    </reaction>
</comment>
<evidence type="ECO:0000256" key="1">
    <source>
        <dbReference type="ARBA" id="ARBA00004141"/>
    </source>
</evidence>
<sequence>MMTNLFTQFSIPTVLGVSLLPITLLYPLILMTFPKKQLMSNRYTTMTFWLTKNIIKNLMPPSTSPTHKWTPILTSLILLILTINILGMLPYTFTPTTQLSLTLTLAFPLWLGTVLTGLRTQPTTAMAHLLPMGTPIPLIPILIVVETISLLIRPLALGVRLTANLTAGHLLLQLISTTTLMTTTTLPALAPAPALVLMLFTILEIAVAVIQAYVFTLLLTLYLQENS</sequence>
<dbReference type="NCBIfam" id="TIGR01131">
    <property type="entry name" value="ATP_synt_6_or_A"/>
    <property type="match status" value="1"/>
</dbReference>
<keyword evidence="10" id="KW-0066">ATP synthesis</keyword>
<dbReference type="SUPFAM" id="SSF81336">
    <property type="entry name" value="F1F0 ATP synthase subunit A"/>
    <property type="match status" value="1"/>
</dbReference>
<keyword evidence="9 14" id="KW-0472">Membrane</keyword>
<dbReference type="GO" id="GO:0045259">
    <property type="term" value="C:proton-transporting ATP synthase complex"/>
    <property type="evidence" value="ECO:0007669"/>
    <property type="project" value="UniProtKB-KW"/>
</dbReference>
<dbReference type="PANTHER" id="PTHR11410:SF0">
    <property type="entry name" value="ATP SYNTHASE SUBUNIT A"/>
    <property type="match status" value="1"/>
</dbReference>
<dbReference type="CDD" id="cd00310">
    <property type="entry name" value="ATP-synt_Fo_a_6"/>
    <property type="match status" value="1"/>
</dbReference>
<geneLocation type="mitochondrion" evidence="15"/>
<keyword evidence="4" id="KW-0138">CF(0)</keyword>
<evidence type="ECO:0000256" key="2">
    <source>
        <dbReference type="ARBA" id="ARBA00006810"/>
    </source>
</evidence>
<name>Q5CD60_9SAUR</name>
<keyword evidence="8" id="KW-0406">Ion transport</keyword>
<evidence type="ECO:0000256" key="9">
    <source>
        <dbReference type="ARBA" id="ARBA00023136"/>
    </source>
</evidence>
<keyword evidence="15" id="KW-0496">Mitochondrion</keyword>
<dbReference type="GO" id="GO:0046933">
    <property type="term" value="F:proton-transporting ATP synthase activity, rotational mechanism"/>
    <property type="evidence" value="ECO:0007669"/>
    <property type="project" value="TreeGrafter"/>
</dbReference>
<dbReference type="GeneID" id="3338346"/>
<dbReference type="KEGG" id="pvt:3338346"/>